<dbReference type="RefSeq" id="WP_089880779.1">
    <property type="nucleotide sequence ID" value="NZ_FNPF01000003.1"/>
</dbReference>
<feature type="transmembrane region" description="Helical" evidence="6">
    <location>
        <begin position="12"/>
        <end position="30"/>
    </location>
</feature>
<dbReference type="AlphaFoldDB" id="A0A1H3H6D3"/>
<reference evidence="7 8" key="1">
    <citation type="submission" date="2016-10" db="EMBL/GenBank/DDBJ databases">
        <authorList>
            <person name="de Groot N.N."/>
        </authorList>
    </citation>
    <scope>NUCLEOTIDE SEQUENCE [LARGE SCALE GENOMIC DNA]</scope>
    <source>
        <strain evidence="7 8">DSM 26880</strain>
    </source>
</reference>
<evidence type="ECO:0008006" key="9">
    <source>
        <dbReference type="Google" id="ProtNLM"/>
    </source>
</evidence>
<accession>A0A1H3H6D3</accession>
<dbReference type="PANTHER" id="PTHR40277:SF1">
    <property type="entry name" value="BLL5419 PROTEIN"/>
    <property type="match status" value="1"/>
</dbReference>
<evidence type="ECO:0000256" key="1">
    <source>
        <dbReference type="ARBA" id="ARBA00004651"/>
    </source>
</evidence>
<dbReference type="STRING" id="321339.SAMN05444340_103223"/>
<evidence type="ECO:0000313" key="7">
    <source>
        <dbReference type="EMBL" id="SDY10314.1"/>
    </source>
</evidence>
<evidence type="ECO:0000256" key="5">
    <source>
        <dbReference type="ARBA" id="ARBA00023136"/>
    </source>
</evidence>
<sequence>MTRSRLLTTGKIGLAIGLIVVILSAVDAREAWRMLRSADPRWLLAAFALLSLQTVLSALRWRLTARQLNQRIGFVRAVREYYLSQVINQSLPGGMLGDAGRAMRARGQAGLRLASLGVALERLAGQVAMAFVMGAGLVAAVVVDGGLQPPAWLAGTVAAICAGVAGVAVVAYMGGKLPGAVGRAMGGFVTDARRALTAPGVLWWQVASSLATAACNLLAFAACAKAIGIALPAGAIAVLVPLILFAMLIPVTVAGWGLREGAAATLLPLAGTSGAAGLAASVAFGLVFLAAVMPGLWPLLARRRTANL</sequence>
<feature type="transmembrane region" description="Helical" evidence="6">
    <location>
        <begin position="278"/>
        <end position="300"/>
    </location>
</feature>
<organism evidence="7 8">
    <name type="scientific">Citreimonas salinaria</name>
    <dbReference type="NCBI Taxonomy" id="321339"/>
    <lineage>
        <taxon>Bacteria</taxon>
        <taxon>Pseudomonadati</taxon>
        <taxon>Pseudomonadota</taxon>
        <taxon>Alphaproteobacteria</taxon>
        <taxon>Rhodobacterales</taxon>
        <taxon>Roseobacteraceae</taxon>
        <taxon>Citreimonas</taxon>
    </lineage>
</organism>
<evidence type="ECO:0000256" key="2">
    <source>
        <dbReference type="ARBA" id="ARBA00022475"/>
    </source>
</evidence>
<evidence type="ECO:0000256" key="6">
    <source>
        <dbReference type="SAM" id="Phobius"/>
    </source>
</evidence>
<keyword evidence="5 6" id="KW-0472">Membrane</keyword>
<dbReference type="Proteomes" id="UP000199286">
    <property type="component" value="Unassembled WGS sequence"/>
</dbReference>
<evidence type="ECO:0000256" key="3">
    <source>
        <dbReference type="ARBA" id="ARBA00022692"/>
    </source>
</evidence>
<feature type="transmembrane region" description="Helical" evidence="6">
    <location>
        <begin position="42"/>
        <end position="61"/>
    </location>
</feature>
<protein>
    <recommendedName>
        <fullName evidence="9">Lysylphosphatidylglycerol synthase TM region</fullName>
    </recommendedName>
</protein>
<proteinExistence type="predicted"/>
<gene>
    <name evidence="7" type="ORF">SAMN05444340_103223</name>
</gene>
<keyword evidence="2" id="KW-1003">Cell membrane</keyword>
<keyword evidence="4 6" id="KW-1133">Transmembrane helix</keyword>
<dbReference type="GO" id="GO:0005886">
    <property type="term" value="C:plasma membrane"/>
    <property type="evidence" value="ECO:0007669"/>
    <property type="project" value="UniProtKB-SubCell"/>
</dbReference>
<evidence type="ECO:0000256" key="4">
    <source>
        <dbReference type="ARBA" id="ARBA00022989"/>
    </source>
</evidence>
<feature type="transmembrane region" description="Helical" evidence="6">
    <location>
        <begin position="150"/>
        <end position="173"/>
    </location>
</feature>
<dbReference type="EMBL" id="FNPF01000003">
    <property type="protein sequence ID" value="SDY10314.1"/>
    <property type="molecule type" value="Genomic_DNA"/>
</dbReference>
<comment type="subcellular location">
    <subcellularLocation>
        <location evidence="1">Cell membrane</location>
        <topology evidence="1">Multi-pass membrane protein</topology>
    </subcellularLocation>
</comment>
<keyword evidence="3 6" id="KW-0812">Transmembrane</keyword>
<evidence type="ECO:0000313" key="8">
    <source>
        <dbReference type="Proteomes" id="UP000199286"/>
    </source>
</evidence>
<keyword evidence="8" id="KW-1185">Reference proteome</keyword>
<dbReference type="Pfam" id="PF03706">
    <property type="entry name" value="LPG_synthase_TM"/>
    <property type="match status" value="1"/>
</dbReference>
<feature type="transmembrane region" description="Helical" evidence="6">
    <location>
        <begin position="202"/>
        <end position="224"/>
    </location>
</feature>
<dbReference type="PANTHER" id="PTHR40277">
    <property type="entry name" value="BLL5419 PROTEIN"/>
    <property type="match status" value="1"/>
</dbReference>
<name>A0A1H3H6D3_9RHOB</name>
<feature type="transmembrane region" description="Helical" evidence="6">
    <location>
        <begin position="236"/>
        <end position="258"/>
    </location>
</feature>
<dbReference type="InterPro" id="IPR022791">
    <property type="entry name" value="L-PG_synthase/AglD"/>
</dbReference>
<dbReference type="OrthoDB" id="9126302at2"/>